<dbReference type="EMBL" id="LR134238">
    <property type="protein sequence ID" value="VED09453.1"/>
    <property type="molecule type" value="Genomic_DNA"/>
</dbReference>
<organism evidence="6 7">
    <name type="scientific">Escherichia coli</name>
    <dbReference type="NCBI Taxonomy" id="562"/>
    <lineage>
        <taxon>Bacteria</taxon>
        <taxon>Pseudomonadati</taxon>
        <taxon>Pseudomonadota</taxon>
        <taxon>Gammaproteobacteria</taxon>
        <taxon>Enterobacterales</taxon>
        <taxon>Enterobacteriaceae</taxon>
        <taxon>Escherichia</taxon>
    </lineage>
</organism>
<evidence type="ECO:0000256" key="1">
    <source>
        <dbReference type="ARBA" id="ARBA00022598"/>
    </source>
</evidence>
<dbReference type="GO" id="GO:0003911">
    <property type="term" value="F:DNA ligase (NAD+) activity"/>
    <property type="evidence" value="ECO:0007669"/>
    <property type="project" value="UniProtKB-EC"/>
</dbReference>
<evidence type="ECO:0000256" key="4">
    <source>
        <dbReference type="ARBA" id="ARBA00023204"/>
    </source>
</evidence>
<dbReference type="SUPFAM" id="SSF56091">
    <property type="entry name" value="DNA ligase/mRNA capping enzyme, catalytic domain"/>
    <property type="match status" value="1"/>
</dbReference>
<dbReference type="Gene3D" id="3.30.470.30">
    <property type="entry name" value="DNA ligase/mRNA capping enzyme"/>
    <property type="match status" value="1"/>
</dbReference>
<reference evidence="6 7" key="1">
    <citation type="submission" date="2018-12" db="EMBL/GenBank/DDBJ databases">
        <authorList>
            <consortium name="Pathogen Informatics"/>
        </authorList>
    </citation>
    <scope>NUCLEOTIDE SEQUENCE [LARGE SCALE GENOMIC DNA]</scope>
    <source>
        <strain evidence="6 7">NCTC9044</strain>
    </source>
</reference>
<evidence type="ECO:0000256" key="3">
    <source>
        <dbReference type="ARBA" id="ARBA00022763"/>
    </source>
</evidence>
<keyword evidence="2" id="KW-0235">DNA replication</keyword>
<dbReference type="Pfam" id="PF01653">
    <property type="entry name" value="DNA_ligase_aden"/>
    <property type="match status" value="1"/>
</dbReference>
<dbReference type="AlphaFoldDB" id="A0A3S4LFN7"/>
<evidence type="ECO:0000256" key="2">
    <source>
        <dbReference type="ARBA" id="ARBA00022705"/>
    </source>
</evidence>
<accession>A0A3S4LFN7</accession>
<feature type="domain" description="NAD-dependent DNA ligase adenylation" evidence="5">
    <location>
        <begin position="20"/>
        <end position="88"/>
    </location>
</feature>
<protein>
    <submittedName>
        <fullName evidence="6">NAD-dependent DNA ligase LigB</fullName>
        <ecNumber evidence="6">6.5.1.2</ecNumber>
    </submittedName>
</protein>
<dbReference type="PANTHER" id="PTHR47810:SF1">
    <property type="entry name" value="DNA LIGASE B"/>
    <property type="match status" value="1"/>
</dbReference>
<dbReference type="GO" id="GO:0006281">
    <property type="term" value="P:DNA repair"/>
    <property type="evidence" value="ECO:0007669"/>
    <property type="project" value="UniProtKB-KW"/>
</dbReference>
<dbReference type="InterPro" id="IPR050326">
    <property type="entry name" value="NAD_dep_DNA_ligaseB"/>
</dbReference>
<dbReference type="Proteomes" id="UP000271797">
    <property type="component" value="Chromosome"/>
</dbReference>
<dbReference type="PANTHER" id="PTHR47810">
    <property type="entry name" value="DNA LIGASE"/>
    <property type="match status" value="1"/>
</dbReference>
<name>A0A3S4LFN7_ECOLX</name>
<keyword evidence="4" id="KW-0234">DNA repair</keyword>
<dbReference type="GO" id="GO:0006260">
    <property type="term" value="P:DNA replication"/>
    <property type="evidence" value="ECO:0007669"/>
    <property type="project" value="UniProtKB-KW"/>
</dbReference>
<evidence type="ECO:0000259" key="5">
    <source>
        <dbReference type="Pfam" id="PF01653"/>
    </source>
</evidence>
<keyword evidence="3" id="KW-0227">DNA damage</keyword>
<dbReference type="InterPro" id="IPR018239">
    <property type="entry name" value="DNA_ligase_AS"/>
</dbReference>
<evidence type="ECO:0000313" key="6">
    <source>
        <dbReference type="EMBL" id="VED09453.1"/>
    </source>
</evidence>
<sequence>MMPPLNGAVIHPVAHTGVRKMADKIALSLWMRERSDLWVQPKVDGVAVTLVYRDGKLNKAISRGNGLKGEDWTQKVRLISAVPQTVSGPLANSTLQGKYFSNARGISNNKWGE</sequence>
<evidence type="ECO:0000313" key="7">
    <source>
        <dbReference type="Proteomes" id="UP000271797"/>
    </source>
</evidence>
<keyword evidence="1 6" id="KW-0436">Ligase</keyword>
<dbReference type="EC" id="6.5.1.2" evidence="6"/>
<dbReference type="PROSITE" id="PS01055">
    <property type="entry name" value="DNA_LIGASE_N1"/>
    <property type="match status" value="1"/>
</dbReference>
<gene>
    <name evidence="6" type="primary">ligB_3</name>
    <name evidence="6" type="ORF">NCTC9044_01848</name>
</gene>
<proteinExistence type="predicted"/>
<dbReference type="InterPro" id="IPR013839">
    <property type="entry name" value="DNAligase_adenylation"/>
</dbReference>